<name>C4GHP6_9NEIS</name>
<proteinExistence type="predicted"/>
<reference evidence="1" key="1">
    <citation type="submission" date="2009-04" db="EMBL/GenBank/DDBJ databases">
        <authorList>
            <person name="Weinstock G."/>
            <person name="Sodergren E."/>
            <person name="Clifton S."/>
            <person name="Fulton L."/>
            <person name="Fulton B."/>
            <person name="Courtney L."/>
            <person name="Fronick C."/>
            <person name="Harrison M."/>
            <person name="Strong C."/>
            <person name="Farmer C."/>
            <person name="Delahaunty K."/>
            <person name="Markovic C."/>
            <person name="Hall O."/>
            <person name="Minx P."/>
            <person name="Tomlinson C."/>
            <person name="Mitreva M."/>
            <person name="Nelson J."/>
            <person name="Hou S."/>
            <person name="Wollam A."/>
            <person name="Pepin K.H."/>
            <person name="Johnson M."/>
            <person name="Bhonagiri V."/>
            <person name="Nash W.E."/>
            <person name="Warren W."/>
            <person name="Chinwalla A."/>
            <person name="Mardis E.R."/>
            <person name="Wilson R.K."/>
        </authorList>
    </citation>
    <scope>NUCLEOTIDE SEQUENCE [LARGE SCALE GENOMIC DNA]</scope>
    <source>
        <strain evidence="1">ATCC 51147</strain>
    </source>
</reference>
<keyword evidence="2" id="KW-1185">Reference proteome</keyword>
<dbReference type="EMBL" id="ACJW02000002">
    <property type="protein sequence ID" value="EEP68484.1"/>
    <property type="molecule type" value="Genomic_DNA"/>
</dbReference>
<evidence type="ECO:0000313" key="1">
    <source>
        <dbReference type="EMBL" id="EEP68484.1"/>
    </source>
</evidence>
<accession>C4GHP6</accession>
<dbReference type="HOGENOM" id="CLU_2395796_0_0_4"/>
<evidence type="ECO:0000313" key="2">
    <source>
        <dbReference type="Proteomes" id="UP000003009"/>
    </source>
</evidence>
<protein>
    <submittedName>
        <fullName evidence="1">Uncharacterized protein</fullName>
    </submittedName>
</protein>
<dbReference type="Proteomes" id="UP000003009">
    <property type="component" value="Unassembled WGS sequence"/>
</dbReference>
<sequence>MVVVWALWEFVLRVLVFRLPIFVYRIAVDRQPEKGCCFMVGFERSFNHASRADGALPFLCFAKEKEAKERRPRRAGLLRRLPSPRILFSARAN</sequence>
<dbReference type="AlphaFoldDB" id="C4GHP6"/>
<organism evidence="1 2">
    <name type="scientific">Kingella oralis ATCC 51147</name>
    <dbReference type="NCBI Taxonomy" id="629741"/>
    <lineage>
        <taxon>Bacteria</taxon>
        <taxon>Pseudomonadati</taxon>
        <taxon>Pseudomonadota</taxon>
        <taxon>Betaproteobacteria</taxon>
        <taxon>Neisseriales</taxon>
        <taxon>Neisseriaceae</taxon>
        <taxon>Kingella</taxon>
    </lineage>
</organism>
<gene>
    <name evidence="1" type="ORF">GCWU000324_00380</name>
</gene>
<dbReference type="STRING" id="629741.GCWU000324_00380"/>
<comment type="caution">
    <text evidence="1">The sequence shown here is derived from an EMBL/GenBank/DDBJ whole genome shotgun (WGS) entry which is preliminary data.</text>
</comment>